<name>A0ACB6ZFX9_THEGA</name>
<protein>
    <submittedName>
        <fullName evidence="1">Uncharacterized protein</fullName>
    </submittedName>
</protein>
<gene>
    <name evidence="1" type="ORF">BDM02DRAFT_3115369</name>
</gene>
<dbReference type="EMBL" id="MU118013">
    <property type="protein sequence ID" value="KAF9648464.1"/>
    <property type="molecule type" value="Genomic_DNA"/>
</dbReference>
<accession>A0ACB6ZFX9</accession>
<evidence type="ECO:0000313" key="2">
    <source>
        <dbReference type="Proteomes" id="UP000886501"/>
    </source>
</evidence>
<reference evidence="1" key="1">
    <citation type="submission" date="2019-10" db="EMBL/GenBank/DDBJ databases">
        <authorList>
            <consortium name="DOE Joint Genome Institute"/>
            <person name="Kuo A."/>
            <person name="Miyauchi S."/>
            <person name="Kiss E."/>
            <person name="Drula E."/>
            <person name="Kohler A."/>
            <person name="Sanchez-Garcia M."/>
            <person name="Andreopoulos B."/>
            <person name="Barry K.W."/>
            <person name="Bonito G."/>
            <person name="Buee M."/>
            <person name="Carver A."/>
            <person name="Chen C."/>
            <person name="Cichocki N."/>
            <person name="Clum A."/>
            <person name="Culley D."/>
            <person name="Crous P.W."/>
            <person name="Fauchery L."/>
            <person name="Girlanda M."/>
            <person name="Hayes R."/>
            <person name="Keri Z."/>
            <person name="Labutti K."/>
            <person name="Lipzen A."/>
            <person name="Lombard V."/>
            <person name="Magnuson J."/>
            <person name="Maillard F."/>
            <person name="Morin E."/>
            <person name="Murat C."/>
            <person name="Nolan M."/>
            <person name="Ohm R."/>
            <person name="Pangilinan J."/>
            <person name="Pereira M."/>
            <person name="Perotto S."/>
            <person name="Peter M."/>
            <person name="Riley R."/>
            <person name="Sitrit Y."/>
            <person name="Stielow B."/>
            <person name="Szollosi G."/>
            <person name="Zifcakova L."/>
            <person name="Stursova M."/>
            <person name="Spatafora J.W."/>
            <person name="Tedersoo L."/>
            <person name="Vaario L.-M."/>
            <person name="Yamada A."/>
            <person name="Yan M."/>
            <person name="Wang P."/>
            <person name="Xu J."/>
            <person name="Bruns T."/>
            <person name="Baldrian P."/>
            <person name="Vilgalys R."/>
            <person name="Henrissat B."/>
            <person name="Grigoriev I.V."/>
            <person name="Hibbett D."/>
            <person name="Nagy L.G."/>
            <person name="Martin F.M."/>
        </authorList>
    </citation>
    <scope>NUCLEOTIDE SEQUENCE</scope>
    <source>
        <strain evidence="1">P2</strain>
    </source>
</reference>
<keyword evidence="2" id="KW-1185">Reference proteome</keyword>
<evidence type="ECO:0000313" key="1">
    <source>
        <dbReference type="EMBL" id="KAF9648464.1"/>
    </source>
</evidence>
<reference evidence="1" key="2">
    <citation type="journal article" date="2020" name="Nat. Commun.">
        <title>Large-scale genome sequencing of mycorrhizal fungi provides insights into the early evolution of symbiotic traits.</title>
        <authorList>
            <person name="Miyauchi S."/>
            <person name="Kiss E."/>
            <person name="Kuo A."/>
            <person name="Drula E."/>
            <person name="Kohler A."/>
            <person name="Sanchez-Garcia M."/>
            <person name="Morin E."/>
            <person name="Andreopoulos B."/>
            <person name="Barry K.W."/>
            <person name="Bonito G."/>
            <person name="Buee M."/>
            <person name="Carver A."/>
            <person name="Chen C."/>
            <person name="Cichocki N."/>
            <person name="Clum A."/>
            <person name="Culley D."/>
            <person name="Crous P.W."/>
            <person name="Fauchery L."/>
            <person name="Girlanda M."/>
            <person name="Hayes R.D."/>
            <person name="Keri Z."/>
            <person name="LaButti K."/>
            <person name="Lipzen A."/>
            <person name="Lombard V."/>
            <person name="Magnuson J."/>
            <person name="Maillard F."/>
            <person name="Murat C."/>
            <person name="Nolan M."/>
            <person name="Ohm R.A."/>
            <person name="Pangilinan J."/>
            <person name="Pereira M.F."/>
            <person name="Perotto S."/>
            <person name="Peter M."/>
            <person name="Pfister S."/>
            <person name="Riley R."/>
            <person name="Sitrit Y."/>
            <person name="Stielow J.B."/>
            <person name="Szollosi G."/>
            <person name="Zifcakova L."/>
            <person name="Stursova M."/>
            <person name="Spatafora J.W."/>
            <person name="Tedersoo L."/>
            <person name="Vaario L.M."/>
            <person name="Yamada A."/>
            <person name="Yan M."/>
            <person name="Wang P."/>
            <person name="Xu J."/>
            <person name="Bruns T."/>
            <person name="Baldrian P."/>
            <person name="Vilgalys R."/>
            <person name="Dunand C."/>
            <person name="Henrissat B."/>
            <person name="Grigoriev I.V."/>
            <person name="Hibbett D."/>
            <person name="Nagy L.G."/>
            <person name="Martin F.M."/>
        </authorList>
    </citation>
    <scope>NUCLEOTIDE SEQUENCE</scope>
    <source>
        <strain evidence="1">P2</strain>
    </source>
</reference>
<organism evidence="1 2">
    <name type="scientific">Thelephora ganbajun</name>
    <name type="common">Ganba fungus</name>
    <dbReference type="NCBI Taxonomy" id="370292"/>
    <lineage>
        <taxon>Eukaryota</taxon>
        <taxon>Fungi</taxon>
        <taxon>Dikarya</taxon>
        <taxon>Basidiomycota</taxon>
        <taxon>Agaricomycotina</taxon>
        <taxon>Agaricomycetes</taxon>
        <taxon>Thelephorales</taxon>
        <taxon>Thelephoraceae</taxon>
        <taxon>Thelephora</taxon>
    </lineage>
</organism>
<sequence length="263" mass="28445">MSLTITPSYHLVNIGSCRVHGVLNCPYPSCTTSYVVSPGVSPTFTAVALPSPCVTVSPLPAVSPLPSLAVVNFQSPCSRNSPSPVIPVLLLPQTPQVNPLVASNSDVCRQKVHYDVSEDPSTARVSTLLGLSAPISYEQKSSLVIEGVPHGAFRIVFDHPALTSTIKFEGSLTIGELLKQLYSHLHKQVGSREMSTLKEDRNFYTVAVKTQSKRCGAAFDARAEWNQGIKRVDVLGKECQFRGVYLGTSPINDRITLHVVFGK</sequence>
<comment type="caution">
    <text evidence="1">The sequence shown here is derived from an EMBL/GenBank/DDBJ whole genome shotgun (WGS) entry which is preliminary data.</text>
</comment>
<dbReference type="Proteomes" id="UP000886501">
    <property type="component" value="Unassembled WGS sequence"/>
</dbReference>
<proteinExistence type="predicted"/>